<feature type="non-terminal residue" evidence="2">
    <location>
        <position position="1"/>
    </location>
</feature>
<evidence type="ECO:0000313" key="2">
    <source>
        <dbReference type="EMBL" id="MDO3398176.1"/>
    </source>
</evidence>
<dbReference type="Pfam" id="PF22936">
    <property type="entry name" value="Pol_BBD"/>
    <property type="match status" value="1"/>
</dbReference>
<accession>A0ABT8U056</accession>
<organism evidence="2 3">
    <name type="scientific">Nocardioides cremeus</name>
    <dbReference type="NCBI Taxonomy" id="3058044"/>
    <lineage>
        <taxon>Bacteria</taxon>
        <taxon>Bacillati</taxon>
        <taxon>Actinomycetota</taxon>
        <taxon>Actinomycetes</taxon>
        <taxon>Propionibacteriales</taxon>
        <taxon>Nocardioidaceae</taxon>
        <taxon>Nocardioides</taxon>
    </lineage>
</organism>
<feature type="non-terminal residue" evidence="2">
    <location>
        <position position="128"/>
    </location>
</feature>
<dbReference type="InterPro" id="IPR054722">
    <property type="entry name" value="PolX-like_BBD"/>
</dbReference>
<proteinExistence type="predicted"/>
<feature type="domain" description="Retrovirus-related Pol polyprotein from transposon TNT 1-94-like beta-barrel" evidence="1">
    <location>
        <begin position="10"/>
        <end position="91"/>
    </location>
</feature>
<sequence>NIKTSKSIKWILDSGASSHICCDRKLFRNIRKITNINVQWGNSGTFLPAIGKGEVPITFNSTGQSVVLKDVLFVPKFGFNLLSLYQAAQKGAKFKFSKDYSLITQSGQVLAKGYYNRKVAIFYTTSDI</sequence>
<keyword evidence="3" id="KW-1185">Reference proteome</keyword>
<evidence type="ECO:0000259" key="1">
    <source>
        <dbReference type="Pfam" id="PF22936"/>
    </source>
</evidence>
<comment type="caution">
    <text evidence="2">The sequence shown here is derived from an EMBL/GenBank/DDBJ whole genome shotgun (WGS) entry which is preliminary data.</text>
</comment>
<dbReference type="Proteomes" id="UP001168363">
    <property type="component" value="Unassembled WGS sequence"/>
</dbReference>
<gene>
    <name evidence="2" type="ORF">QWJ41_20860</name>
</gene>
<dbReference type="RefSeq" id="WP_302710391.1">
    <property type="nucleotide sequence ID" value="NZ_JAULSC010000105.1"/>
</dbReference>
<reference evidence="2" key="1">
    <citation type="submission" date="2023-06" db="EMBL/GenBank/DDBJ databases">
        <title>Genome sequence of Nocardioides sp. SOB44.</title>
        <authorList>
            <person name="Zhang G."/>
        </authorList>
    </citation>
    <scope>NUCLEOTIDE SEQUENCE</scope>
    <source>
        <strain evidence="2">SOB44</strain>
    </source>
</reference>
<dbReference type="EMBL" id="JAULSC010000105">
    <property type="protein sequence ID" value="MDO3398176.1"/>
    <property type="molecule type" value="Genomic_DNA"/>
</dbReference>
<evidence type="ECO:0000313" key="3">
    <source>
        <dbReference type="Proteomes" id="UP001168363"/>
    </source>
</evidence>
<name>A0ABT8U056_9ACTN</name>
<protein>
    <recommendedName>
        <fullName evidence="1">Retrovirus-related Pol polyprotein from transposon TNT 1-94-like beta-barrel domain-containing protein</fullName>
    </recommendedName>
</protein>